<dbReference type="GO" id="GO:0016491">
    <property type="term" value="F:oxidoreductase activity"/>
    <property type="evidence" value="ECO:0007669"/>
    <property type="project" value="InterPro"/>
</dbReference>
<evidence type="ECO:0000259" key="1">
    <source>
        <dbReference type="Pfam" id="PF01593"/>
    </source>
</evidence>
<organism evidence="2 3">
    <name type="scientific">Ramlibacter cellulosilyticus</name>
    <dbReference type="NCBI Taxonomy" id="2764187"/>
    <lineage>
        <taxon>Bacteria</taxon>
        <taxon>Pseudomonadati</taxon>
        <taxon>Pseudomonadota</taxon>
        <taxon>Betaproteobacteria</taxon>
        <taxon>Burkholderiales</taxon>
        <taxon>Comamonadaceae</taxon>
        <taxon>Ramlibacter</taxon>
    </lineage>
</organism>
<dbReference type="EMBL" id="JACORT010000003">
    <property type="protein sequence ID" value="MBC5783039.1"/>
    <property type="molecule type" value="Genomic_DNA"/>
</dbReference>
<comment type="caution">
    <text evidence="2">The sequence shown here is derived from an EMBL/GenBank/DDBJ whole genome shotgun (WGS) entry which is preliminary data.</text>
</comment>
<dbReference type="InterPro" id="IPR036188">
    <property type="entry name" value="FAD/NAD-bd_sf"/>
</dbReference>
<dbReference type="Gene3D" id="3.50.50.60">
    <property type="entry name" value="FAD/NAD(P)-binding domain"/>
    <property type="match status" value="1"/>
</dbReference>
<evidence type="ECO:0000313" key="3">
    <source>
        <dbReference type="Proteomes" id="UP000608513"/>
    </source>
</evidence>
<protein>
    <submittedName>
        <fullName evidence="2">FAD-dependent oxidoreductase</fullName>
    </submittedName>
</protein>
<name>A0A923SAR2_9BURK</name>
<reference evidence="2" key="1">
    <citation type="submission" date="2020-08" db="EMBL/GenBank/DDBJ databases">
        <title>Ramlibacter sp. USB13 16S ribosomal RNA gene genome sequencing and assembly.</title>
        <authorList>
            <person name="Kang M."/>
        </authorList>
    </citation>
    <scope>NUCLEOTIDE SEQUENCE</scope>
    <source>
        <strain evidence="2">USB13</strain>
    </source>
</reference>
<dbReference type="PANTHER" id="PTHR42923">
    <property type="entry name" value="PROTOPORPHYRINOGEN OXIDASE"/>
    <property type="match status" value="1"/>
</dbReference>
<dbReference type="PANTHER" id="PTHR42923:SF47">
    <property type="entry name" value="BLR3003 PROTEIN"/>
    <property type="match status" value="1"/>
</dbReference>
<dbReference type="SUPFAM" id="SSF51905">
    <property type="entry name" value="FAD/NAD(P)-binding domain"/>
    <property type="match status" value="1"/>
</dbReference>
<feature type="domain" description="Amine oxidase" evidence="1">
    <location>
        <begin position="13"/>
        <end position="420"/>
    </location>
</feature>
<dbReference type="PRINTS" id="PR00419">
    <property type="entry name" value="ADXRDTASE"/>
</dbReference>
<accession>A0A923SAR2</accession>
<dbReference type="NCBIfam" id="TIGR03467">
    <property type="entry name" value="HpnE"/>
    <property type="match status" value="1"/>
</dbReference>
<dbReference type="InterPro" id="IPR017830">
    <property type="entry name" value="SQase_HpnE"/>
</dbReference>
<sequence length="421" mass="43965">MTRRVAIVGAGWAGLAAAVEAVRRGHRVTLFEAARTPGGRARSLPLVLPDGREVSVDNGQHILIAAYVETLALMEAVGVDPSSALLRMPLVLQDTRGEGLALPSWPAPWDAFAGILGARGWQARDKLSLLRAAVGWQLSGFRCDPAMTVADLTRGLTPRVRDDVVDPLCVAALNTPAARASAEVFLRVLRDALFGRGHAGWGGSNLLLPRQDLGRLLPQAATAWLAAHGAQARIGARVQQLSRAGEGWALDGEAFDAVVLATPSLEAARLVAESGVGAAAWVAAARSLALEAIATVYAWGGPRLPQPMLALHGGPAQFVFDRGQLGGPQGLLAFVASASLREKEVLQAEVLAQAAALGWDVRPLQTVVEKRATFACVPGLERPPVAVGPGLWACGDYVEGPYPATLEGAVRSGLAVAARLA</sequence>
<gene>
    <name evidence="2" type="ORF">H8N03_08775</name>
</gene>
<dbReference type="InterPro" id="IPR002937">
    <property type="entry name" value="Amino_oxidase"/>
</dbReference>
<dbReference type="RefSeq" id="WP_187075795.1">
    <property type="nucleotide sequence ID" value="NZ_JACORT010000003.1"/>
</dbReference>
<dbReference type="Gene3D" id="3.40.50.720">
    <property type="entry name" value="NAD(P)-binding Rossmann-like Domain"/>
    <property type="match status" value="1"/>
</dbReference>
<dbReference type="Proteomes" id="UP000608513">
    <property type="component" value="Unassembled WGS sequence"/>
</dbReference>
<dbReference type="Pfam" id="PF01593">
    <property type="entry name" value="Amino_oxidase"/>
    <property type="match status" value="1"/>
</dbReference>
<evidence type="ECO:0000313" key="2">
    <source>
        <dbReference type="EMBL" id="MBC5783039.1"/>
    </source>
</evidence>
<dbReference type="Gene3D" id="3.90.660.10">
    <property type="match status" value="1"/>
</dbReference>
<dbReference type="InterPro" id="IPR050464">
    <property type="entry name" value="Zeta_carotene_desat/Oxidored"/>
</dbReference>
<dbReference type="AlphaFoldDB" id="A0A923SAR2"/>
<proteinExistence type="predicted"/>
<keyword evidence="3" id="KW-1185">Reference proteome</keyword>